<organism evidence="1">
    <name type="scientific">Magallana gigas</name>
    <name type="common">Pacific oyster</name>
    <name type="synonym">Crassostrea gigas</name>
    <dbReference type="NCBI Taxonomy" id="29159"/>
    <lineage>
        <taxon>Eukaryota</taxon>
        <taxon>Metazoa</taxon>
        <taxon>Spiralia</taxon>
        <taxon>Lophotrochozoa</taxon>
        <taxon>Mollusca</taxon>
        <taxon>Bivalvia</taxon>
        <taxon>Autobranchia</taxon>
        <taxon>Pteriomorphia</taxon>
        <taxon>Ostreida</taxon>
        <taxon>Ostreoidea</taxon>
        <taxon>Ostreidae</taxon>
        <taxon>Magallana</taxon>
    </lineage>
</organism>
<reference evidence="1" key="1">
    <citation type="journal article" date="2012" name="Nature">
        <title>The oyster genome reveals stress adaptation and complexity of shell formation.</title>
        <authorList>
            <person name="Zhang G."/>
            <person name="Fang X."/>
            <person name="Guo X."/>
            <person name="Li L."/>
            <person name="Luo R."/>
            <person name="Xu F."/>
            <person name="Yang P."/>
            <person name="Zhang L."/>
            <person name="Wang X."/>
            <person name="Qi H."/>
            <person name="Xiong Z."/>
            <person name="Que H."/>
            <person name="Xie Y."/>
            <person name="Holland P.W."/>
            <person name="Paps J."/>
            <person name="Zhu Y."/>
            <person name="Wu F."/>
            <person name="Chen Y."/>
            <person name="Wang J."/>
            <person name="Peng C."/>
            <person name="Meng J."/>
            <person name="Yang L."/>
            <person name="Liu J."/>
            <person name="Wen B."/>
            <person name="Zhang N."/>
            <person name="Huang Z."/>
            <person name="Zhu Q."/>
            <person name="Feng Y."/>
            <person name="Mount A."/>
            <person name="Hedgecock D."/>
            <person name="Xu Z."/>
            <person name="Liu Y."/>
            <person name="Domazet-Loso T."/>
            <person name="Du Y."/>
            <person name="Sun X."/>
            <person name="Zhang S."/>
            <person name="Liu B."/>
            <person name="Cheng P."/>
            <person name="Jiang X."/>
            <person name="Li J."/>
            <person name="Fan D."/>
            <person name="Wang W."/>
            <person name="Fu W."/>
            <person name="Wang T."/>
            <person name="Wang B."/>
            <person name="Zhang J."/>
            <person name="Peng Z."/>
            <person name="Li Y."/>
            <person name="Li N."/>
            <person name="Wang J."/>
            <person name="Chen M."/>
            <person name="He Y."/>
            <person name="Tan F."/>
            <person name="Song X."/>
            <person name="Zheng Q."/>
            <person name="Huang R."/>
            <person name="Yang H."/>
            <person name="Du X."/>
            <person name="Chen L."/>
            <person name="Yang M."/>
            <person name="Gaffney P.M."/>
            <person name="Wang S."/>
            <person name="Luo L."/>
            <person name="She Z."/>
            <person name="Ming Y."/>
            <person name="Huang W."/>
            <person name="Zhang S."/>
            <person name="Huang B."/>
            <person name="Zhang Y."/>
            <person name="Qu T."/>
            <person name="Ni P."/>
            <person name="Miao G."/>
            <person name="Wang J."/>
            <person name="Wang Q."/>
            <person name="Steinberg C.E."/>
            <person name="Wang H."/>
            <person name="Li N."/>
            <person name="Qian L."/>
            <person name="Zhang G."/>
            <person name="Li Y."/>
            <person name="Yang H."/>
            <person name="Liu X."/>
            <person name="Wang J."/>
            <person name="Yin Y."/>
            <person name="Wang J."/>
        </authorList>
    </citation>
    <scope>NUCLEOTIDE SEQUENCE [LARGE SCALE GENOMIC DNA]</scope>
    <source>
        <strain evidence="1">05x7-T-G4-1.051#20</strain>
    </source>
</reference>
<dbReference type="EMBL" id="JH822534">
    <property type="protein sequence ID" value="EKC17594.1"/>
    <property type="molecule type" value="Genomic_DNA"/>
</dbReference>
<proteinExistence type="predicted"/>
<name>K1PFK8_MAGGI</name>
<evidence type="ECO:0000313" key="1">
    <source>
        <dbReference type="EMBL" id="EKC17594.1"/>
    </source>
</evidence>
<dbReference type="AlphaFoldDB" id="K1PFK8"/>
<accession>K1PFK8</accession>
<sequence>MSEISVLLAHAEQAEAEIKRLEEEIQTLQNPQKLLAEGVVSPQLEALQNENSKLKYQINILKRVRCQRIIIEDRLCLTFVFSWYT</sequence>
<protein>
    <submittedName>
        <fullName evidence="1">Uncharacterized protein</fullName>
    </submittedName>
</protein>
<dbReference type="HOGENOM" id="CLU_2514820_0_0_1"/>
<dbReference type="InParanoid" id="K1PFK8"/>
<gene>
    <name evidence="1" type="ORF">CGI_10000504</name>
</gene>